<dbReference type="eggNOG" id="COG4226">
    <property type="taxonomic scope" value="Bacteria"/>
</dbReference>
<dbReference type="STRING" id="398767.Glov_2139"/>
<proteinExistence type="predicted"/>
<dbReference type="HOGENOM" id="CLU_125405_1_0_7"/>
<evidence type="ECO:0000313" key="2">
    <source>
        <dbReference type="Proteomes" id="UP000002420"/>
    </source>
</evidence>
<dbReference type="InterPro" id="IPR008651">
    <property type="entry name" value="Uncharacterised_HicB"/>
</dbReference>
<name>B3E434_TRIL1</name>
<sequence>MVARKTDIYDKYTYRVTWSEEDSEYVGLCAEFPSLSWLAESREAALRGVSKLVAEVVEDMRHNNEATPEPLAVKQFSGKFMVRIPPEVHRQLAIQAAEAGVSLNRLASTKLSR</sequence>
<dbReference type="AlphaFoldDB" id="B3E434"/>
<dbReference type="OrthoDB" id="5297106at2"/>
<dbReference type="KEGG" id="glo:Glov_2139"/>
<dbReference type="Proteomes" id="UP000002420">
    <property type="component" value="Chromosome"/>
</dbReference>
<dbReference type="RefSeq" id="WP_012470193.1">
    <property type="nucleotide sequence ID" value="NC_010814.1"/>
</dbReference>
<accession>B3E434</accession>
<dbReference type="Pfam" id="PF05534">
    <property type="entry name" value="HicB"/>
    <property type="match status" value="1"/>
</dbReference>
<protein>
    <submittedName>
        <fullName evidence="1">HicB family protein</fullName>
    </submittedName>
</protein>
<reference evidence="1 2" key="1">
    <citation type="submission" date="2008-05" db="EMBL/GenBank/DDBJ databases">
        <title>Complete sequence of chromosome of Geobacter lovleyi SZ.</title>
        <authorList>
            <consortium name="US DOE Joint Genome Institute"/>
            <person name="Lucas S."/>
            <person name="Copeland A."/>
            <person name="Lapidus A."/>
            <person name="Glavina del Rio T."/>
            <person name="Dalin E."/>
            <person name="Tice H."/>
            <person name="Bruce D."/>
            <person name="Goodwin L."/>
            <person name="Pitluck S."/>
            <person name="Chertkov O."/>
            <person name="Meincke L."/>
            <person name="Brettin T."/>
            <person name="Detter J.C."/>
            <person name="Han C."/>
            <person name="Tapia R."/>
            <person name="Kuske C.R."/>
            <person name="Schmutz J."/>
            <person name="Larimer F."/>
            <person name="Land M."/>
            <person name="Hauser L."/>
            <person name="Kyrpides N."/>
            <person name="Mikhailova N."/>
            <person name="Sung Y."/>
            <person name="Fletcher K.E."/>
            <person name="Ritalahti K.M."/>
            <person name="Loeffler F.E."/>
            <person name="Richardson P."/>
        </authorList>
    </citation>
    <scope>NUCLEOTIDE SEQUENCE [LARGE SCALE GENOMIC DNA]</scope>
    <source>
        <strain evidence="2">ATCC BAA-1151 / DSM 17278 / SZ</strain>
    </source>
</reference>
<organism evidence="1 2">
    <name type="scientific">Trichlorobacter lovleyi (strain ATCC BAA-1151 / DSM 17278 / SZ)</name>
    <name type="common">Geobacter lovleyi</name>
    <dbReference type="NCBI Taxonomy" id="398767"/>
    <lineage>
        <taxon>Bacteria</taxon>
        <taxon>Pseudomonadati</taxon>
        <taxon>Thermodesulfobacteriota</taxon>
        <taxon>Desulfuromonadia</taxon>
        <taxon>Geobacterales</taxon>
        <taxon>Geobacteraceae</taxon>
        <taxon>Trichlorobacter</taxon>
    </lineage>
</organism>
<dbReference type="SUPFAM" id="SSF47598">
    <property type="entry name" value="Ribbon-helix-helix"/>
    <property type="match status" value="1"/>
</dbReference>
<gene>
    <name evidence="1" type="ordered locus">Glov_2139</name>
</gene>
<dbReference type="EMBL" id="CP001089">
    <property type="protein sequence ID" value="ACD95855.1"/>
    <property type="molecule type" value="Genomic_DNA"/>
</dbReference>
<evidence type="ECO:0000313" key="1">
    <source>
        <dbReference type="EMBL" id="ACD95855.1"/>
    </source>
</evidence>
<dbReference type="InterPro" id="IPR035069">
    <property type="entry name" value="TTHA1013/TTHA0281-like"/>
</dbReference>
<keyword evidence="2" id="KW-1185">Reference proteome</keyword>
<dbReference type="InterPro" id="IPR010985">
    <property type="entry name" value="Ribbon_hlx_hlx"/>
</dbReference>
<dbReference type="SUPFAM" id="SSF143100">
    <property type="entry name" value="TTHA1013/TTHA0281-like"/>
    <property type="match status" value="1"/>
</dbReference>
<dbReference type="GO" id="GO:0006355">
    <property type="term" value="P:regulation of DNA-templated transcription"/>
    <property type="evidence" value="ECO:0007669"/>
    <property type="project" value="InterPro"/>
</dbReference>